<dbReference type="InterPro" id="IPR005844">
    <property type="entry name" value="A-D-PHexomutase_a/b/a-I"/>
</dbReference>
<dbReference type="AlphaFoldDB" id="A0A3T0D4C5"/>
<keyword evidence="20" id="KW-1185">Reference proteome</keyword>
<evidence type="ECO:0000256" key="13">
    <source>
        <dbReference type="ARBA" id="ARBA00041467"/>
    </source>
</evidence>
<dbReference type="Pfam" id="PF02880">
    <property type="entry name" value="PGM_PMM_III"/>
    <property type="match status" value="1"/>
</dbReference>
<name>A0A3T0D4C5_9FIRM</name>
<comment type="pathway">
    <text evidence="3">Glycolipid metabolism; diglucosyl-diacylglycerol biosynthesis.</text>
</comment>
<dbReference type="GO" id="GO:0004614">
    <property type="term" value="F:phosphoglucomutase activity"/>
    <property type="evidence" value="ECO:0007669"/>
    <property type="project" value="UniProtKB-EC"/>
</dbReference>
<comment type="pathway">
    <text evidence="4">Lipid metabolism.</text>
</comment>
<evidence type="ECO:0000256" key="10">
    <source>
        <dbReference type="ARBA" id="ARBA00023235"/>
    </source>
</evidence>
<dbReference type="PANTHER" id="PTHR45745">
    <property type="entry name" value="PHOSPHOMANNOMUTASE 45A"/>
    <property type="match status" value="1"/>
</dbReference>
<dbReference type="Pfam" id="PF00408">
    <property type="entry name" value="PGM_PMM_IV"/>
    <property type="match status" value="1"/>
</dbReference>
<keyword evidence="9 14" id="KW-0460">Magnesium</keyword>
<evidence type="ECO:0000256" key="3">
    <source>
        <dbReference type="ARBA" id="ARBA00005164"/>
    </source>
</evidence>
<evidence type="ECO:0000256" key="2">
    <source>
        <dbReference type="ARBA" id="ARBA00001946"/>
    </source>
</evidence>
<dbReference type="Gene3D" id="3.40.120.10">
    <property type="entry name" value="Alpha-D-Glucose-1,6-Bisphosphate, subunit A, domain 3"/>
    <property type="match status" value="3"/>
</dbReference>
<evidence type="ECO:0000256" key="4">
    <source>
        <dbReference type="ARBA" id="ARBA00005189"/>
    </source>
</evidence>
<dbReference type="Pfam" id="PF02878">
    <property type="entry name" value="PGM_PMM_I"/>
    <property type="match status" value="1"/>
</dbReference>
<dbReference type="Proteomes" id="UP000282930">
    <property type="component" value="Chromosome"/>
</dbReference>
<evidence type="ECO:0000256" key="14">
    <source>
        <dbReference type="RuleBase" id="RU004326"/>
    </source>
</evidence>
<evidence type="ECO:0000256" key="11">
    <source>
        <dbReference type="ARBA" id="ARBA00039995"/>
    </source>
</evidence>
<dbReference type="PRINTS" id="PR00509">
    <property type="entry name" value="PGMPMM"/>
</dbReference>
<evidence type="ECO:0000256" key="1">
    <source>
        <dbReference type="ARBA" id="ARBA00000443"/>
    </source>
</evidence>
<dbReference type="InterPro" id="IPR036900">
    <property type="entry name" value="A-D-PHexomutase_C_sf"/>
</dbReference>
<evidence type="ECO:0000256" key="6">
    <source>
        <dbReference type="ARBA" id="ARBA00012728"/>
    </source>
</evidence>
<accession>A0A3T0D4C5</accession>
<evidence type="ECO:0000313" key="19">
    <source>
        <dbReference type="EMBL" id="AZT89882.1"/>
    </source>
</evidence>
<reference evidence="19 20" key="1">
    <citation type="submission" date="2018-12" db="EMBL/GenBank/DDBJ databases">
        <title>Genome sequence from the cellulolytic species, Caldicellulosiruptor changbaiensis.</title>
        <authorList>
            <person name="Blumer-Schuette S.E."/>
            <person name="Mendoza C."/>
        </authorList>
    </citation>
    <scope>NUCLEOTIDE SEQUENCE [LARGE SCALE GENOMIC DNA]</scope>
    <source>
        <strain evidence="19 20">CBS-Z</strain>
    </source>
</reference>
<dbReference type="InterPro" id="IPR016066">
    <property type="entry name" value="A-D-PHexomutase_CS"/>
</dbReference>
<dbReference type="KEGG" id="ccha:ELD05_03965"/>
<evidence type="ECO:0000256" key="9">
    <source>
        <dbReference type="ARBA" id="ARBA00022842"/>
    </source>
</evidence>
<dbReference type="InterPro" id="IPR005846">
    <property type="entry name" value="A-D-PHexomutase_a/b/a-III"/>
</dbReference>
<keyword evidence="8 14" id="KW-0479">Metal-binding</keyword>
<dbReference type="GO" id="GO:0006166">
    <property type="term" value="P:purine ribonucleoside salvage"/>
    <property type="evidence" value="ECO:0007669"/>
    <property type="project" value="TreeGrafter"/>
</dbReference>
<evidence type="ECO:0000256" key="7">
    <source>
        <dbReference type="ARBA" id="ARBA00022553"/>
    </source>
</evidence>
<dbReference type="RefSeq" id="WP_127351453.1">
    <property type="nucleotide sequence ID" value="NZ_CP034791.1"/>
</dbReference>
<comment type="similarity">
    <text evidence="5 14">Belongs to the phosphohexose mutase family.</text>
</comment>
<dbReference type="InterPro" id="IPR005843">
    <property type="entry name" value="A-D-PHexomutase_C"/>
</dbReference>
<dbReference type="GO" id="GO:0005975">
    <property type="term" value="P:carbohydrate metabolic process"/>
    <property type="evidence" value="ECO:0007669"/>
    <property type="project" value="InterPro"/>
</dbReference>
<dbReference type="CDD" id="cd05800">
    <property type="entry name" value="PGM_like2"/>
    <property type="match status" value="1"/>
</dbReference>
<dbReference type="GO" id="GO:0000287">
    <property type="term" value="F:magnesium ion binding"/>
    <property type="evidence" value="ECO:0007669"/>
    <property type="project" value="InterPro"/>
</dbReference>
<dbReference type="InterPro" id="IPR016055">
    <property type="entry name" value="A-D-PHexomutase_a/b/a-I/II/III"/>
</dbReference>
<sequence length="467" mass="52450">MKKITFGTDGWRGIMADDFTFDNVKIVVQAISDYVLETYENPKIIIGYDYRFHSENFAKICADILSANAIHVLFSNNPIPTPAVAHAVVKKGASGAIMITASHNPYYYNGIKFIPHYGGPANTQITDKIIKNVERLQKEGLKDINPDKDLIEYFDYKEEYLNDILNLIDKKAFEDKKLKVLVNPMYGCGIGYIDEALRRLGCEVKVINNWRDPLFGGHLPEPNLENMKDLLEIIKTEEFDLGLATDGDADRFGVVNPDGQFISANEVIFMLTDYLINTRGKASSVARTVATTSMIDKIAQKHGMRCIETPVGFKYIAECLMKEDALIGGEESGGLSIKGHVPEKDGILADLLVAEAVAKLQKSPREILDRIESEYGKLYNKRIDVRTTHSKKQEALERVKNFGKDSIAGLKCLEYRTRDGLKVILEDESWFLVRASGTEDLIRIYAESKDAKTLENILSEVKEYLGL</sequence>
<dbReference type="EC" id="5.4.2.2" evidence="6"/>
<comment type="catalytic activity">
    <reaction evidence="1">
        <text>alpha-D-glucose 1-phosphate = alpha-D-glucose 6-phosphate</text>
        <dbReference type="Rhea" id="RHEA:23536"/>
        <dbReference type="ChEBI" id="CHEBI:58225"/>
        <dbReference type="ChEBI" id="CHEBI:58601"/>
        <dbReference type="EC" id="5.4.2.2"/>
    </reaction>
</comment>
<evidence type="ECO:0000256" key="8">
    <source>
        <dbReference type="ARBA" id="ARBA00022723"/>
    </source>
</evidence>
<feature type="domain" description="Alpha-D-phosphohexomutase alpha/beta/alpha" evidence="18">
    <location>
        <begin position="265"/>
        <end position="371"/>
    </location>
</feature>
<feature type="domain" description="Alpha-D-phosphohexomutase alpha/beta/alpha" evidence="17">
    <location>
        <begin position="158"/>
        <end position="259"/>
    </location>
</feature>
<dbReference type="SUPFAM" id="SSF55957">
    <property type="entry name" value="Phosphoglucomutase, C-terminal domain"/>
    <property type="match status" value="1"/>
</dbReference>
<evidence type="ECO:0000256" key="5">
    <source>
        <dbReference type="ARBA" id="ARBA00010231"/>
    </source>
</evidence>
<dbReference type="SUPFAM" id="SSF53738">
    <property type="entry name" value="Phosphoglucomutase, first 3 domains"/>
    <property type="match status" value="2"/>
</dbReference>
<dbReference type="InterPro" id="IPR005845">
    <property type="entry name" value="A-D-PHexomutase_a/b/a-II"/>
</dbReference>
<dbReference type="PROSITE" id="PS00710">
    <property type="entry name" value="PGM_PMM"/>
    <property type="match status" value="1"/>
</dbReference>
<comment type="cofactor">
    <cofactor evidence="2">
        <name>Mg(2+)</name>
        <dbReference type="ChEBI" id="CHEBI:18420"/>
    </cofactor>
</comment>
<keyword evidence="7" id="KW-0597">Phosphoprotein</keyword>
<dbReference type="EMBL" id="CP034791">
    <property type="protein sequence ID" value="AZT89882.1"/>
    <property type="molecule type" value="Genomic_DNA"/>
</dbReference>
<dbReference type="PANTHER" id="PTHR45745:SF1">
    <property type="entry name" value="PHOSPHOGLUCOMUTASE 2B-RELATED"/>
    <property type="match status" value="1"/>
</dbReference>
<keyword evidence="10" id="KW-0413">Isomerase</keyword>
<organism evidence="19 20">
    <name type="scientific">Caldicellulosiruptor changbaiensis</name>
    <dbReference type="NCBI Taxonomy" id="1222016"/>
    <lineage>
        <taxon>Bacteria</taxon>
        <taxon>Bacillati</taxon>
        <taxon>Bacillota</taxon>
        <taxon>Bacillota incertae sedis</taxon>
        <taxon>Caldicellulosiruptorales</taxon>
        <taxon>Caldicellulosiruptoraceae</taxon>
        <taxon>Caldicellulosiruptor</taxon>
    </lineage>
</organism>
<proteinExistence type="inferred from homology"/>
<dbReference type="Gene3D" id="3.30.310.50">
    <property type="entry name" value="Alpha-D-phosphohexomutase, C-terminal domain"/>
    <property type="match status" value="1"/>
</dbReference>
<evidence type="ECO:0000313" key="20">
    <source>
        <dbReference type="Proteomes" id="UP000282930"/>
    </source>
</evidence>
<feature type="domain" description="Alpha-D-phosphohexomutase C-terminal" evidence="15">
    <location>
        <begin position="385"/>
        <end position="462"/>
    </location>
</feature>
<evidence type="ECO:0000256" key="12">
    <source>
        <dbReference type="ARBA" id="ARBA00041398"/>
    </source>
</evidence>
<dbReference type="Pfam" id="PF02879">
    <property type="entry name" value="PGM_PMM_II"/>
    <property type="match status" value="1"/>
</dbReference>
<gene>
    <name evidence="19" type="ORF">ELD05_03965</name>
</gene>
<protein>
    <recommendedName>
        <fullName evidence="11">Phosphoglucomutase</fullName>
        <ecNumber evidence="6">5.4.2.2</ecNumber>
    </recommendedName>
    <alternativeName>
        <fullName evidence="13">Alpha-phosphoglucomutase</fullName>
    </alternativeName>
    <alternativeName>
        <fullName evidence="12">Glucose phosphomutase</fullName>
    </alternativeName>
</protein>
<feature type="domain" description="Alpha-D-phosphohexomutase alpha/beta/alpha" evidence="16">
    <location>
        <begin position="4"/>
        <end position="137"/>
    </location>
</feature>
<dbReference type="InterPro" id="IPR005841">
    <property type="entry name" value="Alpha-D-phosphohexomutase_SF"/>
</dbReference>
<evidence type="ECO:0000259" key="15">
    <source>
        <dbReference type="Pfam" id="PF00408"/>
    </source>
</evidence>
<evidence type="ECO:0000259" key="16">
    <source>
        <dbReference type="Pfam" id="PF02878"/>
    </source>
</evidence>
<dbReference type="GO" id="GO:0008973">
    <property type="term" value="F:phosphopentomutase activity"/>
    <property type="evidence" value="ECO:0007669"/>
    <property type="project" value="TreeGrafter"/>
</dbReference>
<evidence type="ECO:0000259" key="18">
    <source>
        <dbReference type="Pfam" id="PF02880"/>
    </source>
</evidence>
<evidence type="ECO:0000259" key="17">
    <source>
        <dbReference type="Pfam" id="PF02879"/>
    </source>
</evidence>